<comment type="caution">
    <text evidence="1">The sequence shown here is derived from an EMBL/GenBank/DDBJ whole genome shotgun (WGS) entry which is preliminary data.</text>
</comment>
<dbReference type="SUPFAM" id="SSF69318">
    <property type="entry name" value="Integrin alpha N-terminal domain"/>
    <property type="match status" value="1"/>
</dbReference>
<dbReference type="GO" id="GO:0032006">
    <property type="term" value="P:regulation of TOR signaling"/>
    <property type="evidence" value="ECO:0007669"/>
    <property type="project" value="TreeGrafter"/>
</dbReference>
<dbReference type="PANTHER" id="PTHR16317:SF1">
    <property type="entry name" value="KICSTOR COMPLEX PROTEIN ITFG2"/>
    <property type="match status" value="1"/>
</dbReference>
<dbReference type="Proteomes" id="UP000827092">
    <property type="component" value="Unassembled WGS sequence"/>
</dbReference>
<dbReference type="AlphaFoldDB" id="A0AAV6VWG9"/>
<evidence type="ECO:0000313" key="1">
    <source>
        <dbReference type="EMBL" id="KAG8200406.1"/>
    </source>
</evidence>
<protein>
    <submittedName>
        <fullName evidence="1">Uncharacterized protein</fullName>
    </submittedName>
</protein>
<reference evidence="1 2" key="1">
    <citation type="journal article" date="2022" name="Nat. Ecol. Evol.">
        <title>A masculinizing supergene underlies an exaggerated male reproductive morph in a spider.</title>
        <authorList>
            <person name="Hendrickx F."/>
            <person name="De Corte Z."/>
            <person name="Sonet G."/>
            <person name="Van Belleghem S.M."/>
            <person name="Kostlbacher S."/>
            <person name="Vangestel C."/>
        </authorList>
    </citation>
    <scope>NUCLEOTIDE SEQUENCE [LARGE SCALE GENOMIC DNA]</scope>
    <source>
        <strain evidence="1">W744_W776</strain>
    </source>
</reference>
<dbReference type="Pfam" id="PF15907">
    <property type="entry name" value="Itfg2"/>
    <property type="match status" value="1"/>
</dbReference>
<dbReference type="InterPro" id="IPR028994">
    <property type="entry name" value="Integrin_alpha_N"/>
</dbReference>
<dbReference type="EMBL" id="JAFNEN010000016">
    <property type="protein sequence ID" value="KAG8200406.1"/>
    <property type="molecule type" value="Genomic_DNA"/>
</dbReference>
<accession>A0AAV6VWG9</accession>
<evidence type="ECO:0000313" key="2">
    <source>
        <dbReference type="Proteomes" id="UP000827092"/>
    </source>
</evidence>
<proteinExistence type="predicted"/>
<gene>
    <name evidence="1" type="ORF">JTE90_028580</name>
</gene>
<keyword evidence="2" id="KW-1185">Reference proteome</keyword>
<dbReference type="PANTHER" id="PTHR16317">
    <property type="entry name" value="INTEGRIN ALPHA REPEAT DOMAIN-CONTAINING"/>
    <property type="match status" value="1"/>
</dbReference>
<sequence>MRAVSFVSRLEFEFKGNVSKNAISLGDADNDGDNELVIGNLKGDLAIFKGDQSFPFAEAHDLGMIMVIVIGDVLNDGLNSIVCINAEGMCYIFQINKDDIELIDKKDLRPFHKQRLPANTKVALLADVGK</sequence>
<name>A0AAV6VWG9_9ARAC</name>
<dbReference type="InterPro" id="IPR031793">
    <property type="entry name" value="KICSTOR_ITFG2"/>
</dbReference>
<organism evidence="1 2">
    <name type="scientific">Oedothorax gibbosus</name>
    <dbReference type="NCBI Taxonomy" id="931172"/>
    <lineage>
        <taxon>Eukaryota</taxon>
        <taxon>Metazoa</taxon>
        <taxon>Ecdysozoa</taxon>
        <taxon>Arthropoda</taxon>
        <taxon>Chelicerata</taxon>
        <taxon>Arachnida</taxon>
        <taxon>Araneae</taxon>
        <taxon>Araneomorphae</taxon>
        <taxon>Entelegynae</taxon>
        <taxon>Araneoidea</taxon>
        <taxon>Linyphiidae</taxon>
        <taxon>Erigoninae</taxon>
        <taxon>Oedothorax</taxon>
    </lineage>
</organism>